<dbReference type="Proteomes" id="UP000278149">
    <property type="component" value="Unassembled WGS sequence"/>
</dbReference>
<protein>
    <submittedName>
        <fullName evidence="2">Nucleotidyltransferase domain-containing protein</fullName>
    </submittedName>
</protein>
<dbReference type="Pfam" id="PF01909">
    <property type="entry name" value="NTP_transf_2"/>
    <property type="match status" value="1"/>
</dbReference>
<organism evidence="2 3">
    <name type="scientific">Candidatus Korarchaeum cryptofilum</name>
    <dbReference type="NCBI Taxonomy" id="498846"/>
    <lineage>
        <taxon>Archaea</taxon>
        <taxon>Thermoproteota</taxon>
        <taxon>Candidatus Korarchaeia</taxon>
        <taxon>Candidatus Korarchaeales</taxon>
        <taxon>Candidatus Korarchaeaceae</taxon>
        <taxon>Candidatus Korarchaeum</taxon>
    </lineage>
</organism>
<dbReference type="PANTHER" id="PTHR43449">
    <property type="entry name" value="NUCLEOTIDYLTRANSFERASE"/>
    <property type="match status" value="1"/>
</dbReference>
<dbReference type="RefSeq" id="WP_125742137.1">
    <property type="nucleotide sequence ID" value="NZ_RCOR01000033.1"/>
</dbReference>
<dbReference type="InterPro" id="IPR002934">
    <property type="entry name" value="Polymerase_NTP_transf_dom"/>
</dbReference>
<feature type="domain" description="Polymerase nucleotidyl transferase" evidence="1">
    <location>
        <begin position="8"/>
        <end position="80"/>
    </location>
</feature>
<evidence type="ECO:0000313" key="3">
    <source>
        <dbReference type="Proteomes" id="UP000278149"/>
    </source>
</evidence>
<dbReference type="CDD" id="cd05403">
    <property type="entry name" value="NT_KNTase_like"/>
    <property type="match status" value="1"/>
</dbReference>
<dbReference type="SUPFAM" id="SSF81301">
    <property type="entry name" value="Nucleotidyltransferase"/>
    <property type="match status" value="1"/>
</dbReference>
<dbReference type="EMBL" id="RCOR01000033">
    <property type="protein sequence ID" value="RSN68225.1"/>
    <property type="molecule type" value="Genomic_DNA"/>
</dbReference>
<dbReference type="AlphaFoldDB" id="A0A429G3A1"/>
<comment type="caution">
    <text evidence="2">The sequence shown here is derived from an EMBL/GenBank/DDBJ whole genome shotgun (WGS) entry which is preliminary data.</text>
</comment>
<evidence type="ECO:0000313" key="2">
    <source>
        <dbReference type="EMBL" id="RSN68225.1"/>
    </source>
</evidence>
<gene>
    <name evidence="2" type="ORF">D9Q81_06595</name>
</gene>
<dbReference type="PANTHER" id="PTHR43449:SF1">
    <property type="entry name" value="POLYMERASE BETA NUCLEOTIDYLTRANSFERASE DOMAIN-CONTAINING PROTEIN"/>
    <property type="match status" value="1"/>
</dbReference>
<sequence>MSLMRAILKLLNEIPIKINSAVLFGSLARGEGLPWSDVDLLLISGDFSGMRREDRIRLLLDKWDYMRPLEPICLSPEEISEENPLIWEICRDGIPIVDDGTFRELRERCIKLLERRKIERRWYGYLTSSPP</sequence>
<name>A0A429G3A1_9CREN</name>
<proteinExistence type="predicted"/>
<evidence type="ECO:0000259" key="1">
    <source>
        <dbReference type="Pfam" id="PF01909"/>
    </source>
</evidence>
<reference evidence="2 3" key="1">
    <citation type="submission" date="2018-10" db="EMBL/GenBank/DDBJ databases">
        <title>Co-occurring genomic capacity for anaerobic methane metabolism and dissimilatory sulfite reduction discovered in the Korarchaeota.</title>
        <authorList>
            <person name="Mckay L.J."/>
            <person name="Dlakic M."/>
            <person name="Fields M.W."/>
            <person name="Delmont T.O."/>
            <person name="Eren A.M."/>
            <person name="Jay Z.J."/>
            <person name="Klingelsmith K.B."/>
            <person name="Rusch D.B."/>
            <person name="Inskeep W.P."/>
        </authorList>
    </citation>
    <scope>NUCLEOTIDE SEQUENCE [LARGE SCALE GENOMIC DNA]</scope>
    <source>
        <strain evidence="2 3">WS</strain>
    </source>
</reference>
<dbReference type="GO" id="GO:0016779">
    <property type="term" value="F:nucleotidyltransferase activity"/>
    <property type="evidence" value="ECO:0007669"/>
    <property type="project" value="InterPro"/>
</dbReference>
<keyword evidence="2" id="KW-0808">Transferase</keyword>
<dbReference type="InterPro" id="IPR043519">
    <property type="entry name" value="NT_sf"/>
</dbReference>
<dbReference type="Gene3D" id="3.30.460.10">
    <property type="entry name" value="Beta Polymerase, domain 2"/>
    <property type="match status" value="1"/>
</dbReference>
<accession>A0A429G3A1</accession>